<dbReference type="InterPro" id="IPR046347">
    <property type="entry name" value="bZIP_sf"/>
</dbReference>
<name>A0ABR3F544_9AGAR</name>
<evidence type="ECO:0000256" key="1">
    <source>
        <dbReference type="SAM" id="Coils"/>
    </source>
</evidence>
<dbReference type="Gene3D" id="3.30.160.60">
    <property type="entry name" value="Classic Zinc Finger"/>
    <property type="match status" value="1"/>
</dbReference>
<feature type="compositionally biased region" description="Acidic residues" evidence="2">
    <location>
        <begin position="140"/>
        <end position="151"/>
    </location>
</feature>
<evidence type="ECO:0000313" key="5">
    <source>
        <dbReference type="Proteomes" id="UP001465976"/>
    </source>
</evidence>
<reference evidence="4 5" key="1">
    <citation type="submission" date="2024-02" db="EMBL/GenBank/DDBJ databases">
        <title>A draft genome for the cacao thread blight pathogen Marasmius crinis-equi.</title>
        <authorList>
            <person name="Cohen S.P."/>
            <person name="Baruah I.K."/>
            <person name="Amoako-Attah I."/>
            <person name="Bukari Y."/>
            <person name="Meinhardt L.W."/>
            <person name="Bailey B.A."/>
        </authorList>
    </citation>
    <scope>NUCLEOTIDE SEQUENCE [LARGE SCALE GENOMIC DNA]</scope>
    <source>
        <strain evidence="4 5">GH-76</strain>
    </source>
</reference>
<protein>
    <recommendedName>
        <fullName evidence="3">BZIP domain-containing protein</fullName>
    </recommendedName>
</protein>
<dbReference type="Pfam" id="PF00170">
    <property type="entry name" value="bZIP_1"/>
    <property type="match status" value="1"/>
</dbReference>
<dbReference type="InterPro" id="IPR004827">
    <property type="entry name" value="bZIP"/>
</dbReference>
<dbReference type="CDD" id="cd12193">
    <property type="entry name" value="bZIP_GCN4"/>
    <property type="match status" value="1"/>
</dbReference>
<accession>A0ABR3F544</accession>
<evidence type="ECO:0000256" key="2">
    <source>
        <dbReference type="SAM" id="MobiDB-lite"/>
    </source>
</evidence>
<dbReference type="EMBL" id="JBAHYK010000974">
    <property type="protein sequence ID" value="KAL0570224.1"/>
    <property type="molecule type" value="Genomic_DNA"/>
</dbReference>
<keyword evidence="5" id="KW-1185">Reference proteome</keyword>
<dbReference type="Proteomes" id="UP001465976">
    <property type="component" value="Unassembled WGS sequence"/>
</dbReference>
<feature type="region of interest" description="Disordered" evidence="2">
    <location>
        <begin position="55"/>
        <end position="153"/>
    </location>
</feature>
<feature type="compositionally biased region" description="Polar residues" evidence="2">
    <location>
        <begin position="60"/>
        <end position="75"/>
    </location>
</feature>
<evidence type="ECO:0000259" key="3">
    <source>
        <dbReference type="PROSITE" id="PS50217"/>
    </source>
</evidence>
<organism evidence="4 5">
    <name type="scientific">Marasmius crinis-equi</name>
    <dbReference type="NCBI Taxonomy" id="585013"/>
    <lineage>
        <taxon>Eukaryota</taxon>
        <taxon>Fungi</taxon>
        <taxon>Dikarya</taxon>
        <taxon>Basidiomycota</taxon>
        <taxon>Agaricomycotina</taxon>
        <taxon>Agaricomycetes</taxon>
        <taxon>Agaricomycetidae</taxon>
        <taxon>Agaricales</taxon>
        <taxon>Marasmiineae</taxon>
        <taxon>Marasmiaceae</taxon>
        <taxon>Marasmius</taxon>
    </lineage>
</organism>
<dbReference type="SUPFAM" id="SSF57959">
    <property type="entry name" value="Leucine zipper domain"/>
    <property type="match status" value="1"/>
</dbReference>
<feature type="domain" description="BZIP" evidence="3">
    <location>
        <begin position="157"/>
        <end position="208"/>
    </location>
</feature>
<dbReference type="SMART" id="SM00338">
    <property type="entry name" value="BRLZ"/>
    <property type="match status" value="1"/>
</dbReference>
<sequence>MSNFHYGTTTTGTAYPHNNEYNEYNLALVYSHPMPYNAQIPSPTVSDMIPPISPTGRSVGASSNTYRMPSQTPGACQSLLLAPEGSQAPPNSNRYSTDQFLPVDAGAQRPRRQLASSPRGNVHPYMPASQRRIRPNPQVSDEDEDALEDLPPDATDQQRIEYQRHRNTLAARRSRKRKEVYRQELEQMVDQLTVETEKWKTRAEMLKRIIESQGLGLACPDWTD</sequence>
<keyword evidence="1" id="KW-0175">Coiled coil</keyword>
<comment type="caution">
    <text evidence="4">The sequence shown here is derived from an EMBL/GenBank/DDBJ whole genome shotgun (WGS) entry which is preliminary data.</text>
</comment>
<proteinExistence type="predicted"/>
<dbReference type="PROSITE" id="PS00036">
    <property type="entry name" value="BZIP_BASIC"/>
    <property type="match status" value="1"/>
</dbReference>
<evidence type="ECO:0000313" key="4">
    <source>
        <dbReference type="EMBL" id="KAL0570224.1"/>
    </source>
</evidence>
<gene>
    <name evidence="4" type="ORF">V5O48_011746</name>
</gene>
<dbReference type="PROSITE" id="PS50217">
    <property type="entry name" value="BZIP"/>
    <property type="match status" value="1"/>
</dbReference>
<feature type="coiled-coil region" evidence="1">
    <location>
        <begin position="171"/>
        <end position="202"/>
    </location>
</feature>
<feature type="compositionally biased region" description="Polar residues" evidence="2">
    <location>
        <begin position="88"/>
        <end position="99"/>
    </location>
</feature>